<gene>
    <name evidence="2" type="ORF">NDI79_01245</name>
</gene>
<proteinExistence type="predicted"/>
<accession>A0ABU2FX58</accession>
<keyword evidence="3" id="KW-1185">Reference proteome</keyword>
<dbReference type="Proteomes" id="UP001254813">
    <property type="component" value="Unassembled WGS sequence"/>
</dbReference>
<evidence type="ECO:0000256" key="1">
    <source>
        <dbReference type="SAM" id="MobiDB-lite"/>
    </source>
</evidence>
<dbReference type="Pfam" id="PF25951">
    <property type="entry name" value="DUF7989"/>
    <property type="match status" value="1"/>
</dbReference>
<feature type="compositionally biased region" description="Basic and acidic residues" evidence="1">
    <location>
        <begin position="47"/>
        <end position="78"/>
    </location>
</feature>
<organism evidence="2 3">
    <name type="scientific">Halogeometricum luteum</name>
    <dbReference type="NCBI Taxonomy" id="2950537"/>
    <lineage>
        <taxon>Archaea</taxon>
        <taxon>Methanobacteriati</taxon>
        <taxon>Methanobacteriota</taxon>
        <taxon>Stenosarchaea group</taxon>
        <taxon>Halobacteria</taxon>
        <taxon>Halobacteriales</taxon>
        <taxon>Haloferacaceae</taxon>
        <taxon>Halogeometricum</taxon>
    </lineage>
</organism>
<dbReference type="RefSeq" id="WP_310926632.1">
    <property type="nucleotide sequence ID" value="NZ_JAMQOQ010000001.1"/>
</dbReference>
<protein>
    <submittedName>
        <fullName evidence="2">Uncharacterized protein</fullName>
    </submittedName>
</protein>
<name>A0ABU2FX58_9EURY</name>
<feature type="region of interest" description="Disordered" evidence="1">
    <location>
        <begin position="1"/>
        <end position="86"/>
    </location>
</feature>
<sequence length="86" mass="9280">MTDTDETESENESTMATVSHTHPHTDETFGGVYRRGPAVADGGEAAARTRAEETGMESVDHTPREGDDVEEVWTRGPDDGDGDVDE</sequence>
<comment type="caution">
    <text evidence="2">The sequence shown here is derived from an EMBL/GenBank/DDBJ whole genome shotgun (WGS) entry which is preliminary data.</text>
</comment>
<dbReference type="InterPro" id="IPR058742">
    <property type="entry name" value="DUF7989"/>
</dbReference>
<feature type="compositionally biased region" description="Acidic residues" evidence="1">
    <location>
        <begin position="1"/>
        <end position="11"/>
    </location>
</feature>
<dbReference type="EMBL" id="JAMQOQ010000001">
    <property type="protein sequence ID" value="MDS0292791.1"/>
    <property type="molecule type" value="Genomic_DNA"/>
</dbReference>
<reference evidence="2 3" key="1">
    <citation type="submission" date="2022-06" db="EMBL/GenBank/DDBJ databases">
        <title>Halogeometricum sp. a new haloarchaeum isolate from saline soil.</title>
        <authorList>
            <person name="Strakova D."/>
            <person name="Galisteo C."/>
            <person name="Sanchez-Porro C."/>
            <person name="Ventosa A."/>
        </authorList>
    </citation>
    <scope>NUCLEOTIDE SEQUENCE [LARGE SCALE GENOMIC DNA]</scope>
    <source>
        <strain evidence="3">S3BR25-2</strain>
    </source>
</reference>
<evidence type="ECO:0000313" key="3">
    <source>
        <dbReference type="Proteomes" id="UP001254813"/>
    </source>
</evidence>
<evidence type="ECO:0000313" key="2">
    <source>
        <dbReference type="EMBL" id="MDS0292791.1"/>
    </source>
</evidence>